<sequence>MGEDKMASKDLDFKNLHELNDPLKYGLACLLIIIILGLGYLFFFKEQLVELDVAKEKEVSLKENFRQKSIQAANLNNLKLELEALRASFDQLLKQLPTDKEIPNLIQELNQAASKNGLQLSGLSPLEPINDGAIQRLPYNLSISGQYDQVAKFARDIGELSRIITLSQLNIKKDDKTGLITLDAIANTYKARPAADLETEQKRNEAASASAAQ</sequence>
<organism evidence="2 3">
    <name type="scientific">Neisseria elongata subsp. glycolytica ATCC 29315</name>
    <dbReference type="NCBI Taxonomy" id="546263"/>
    <lineage>
        <taxon>Bacteria</taxon>
        <taxon>Pseudomonadati</taxon>
        <taxon>Pseudomonadota</taxon>
        <taxon>Betaproteobacteria</taxon>
        <taxon>Neisseriales</taxon>
        <taxon>Neisseriaceae</taxon>
        <taxon>Neisseria</taxon>
    </lineage>
</organism>
<dbReference type="Pfam" id="PF04350">
    <property type="entry name" value="PilO"/>
    <property type="match status" value="1"/>
</dbReference>
<dbReference type="RefSeq" id="WP_003774170.1">
    <property type="nucleotide sequence ID" value="NZ_CP007726.1"/>
</dbReference>
<dbReference type="GO" id="GO:0043683">
    <property type="term" value="P:type IV pilus assembly"/>
    <property type="evidence" value="ECO:0007669"/>
    <property type="project" value="InterPro"/>
</dbReference>
<comment type="caution">
    <text evidence="2">The sequence shown here is derived from an EMBL/GenBank/DDBJ whole genome shotgun (WGS) entry which is preliminary data.</text>
</comment>
<dbReference type="PIRSF" id="PIRSF016482">
    <property type="entry name" value="PilO"/>
    <property type="match status" value="1"/>
</dbReference>
<reference evidence="2 3" key="1">
    <citation type="submission" date="2010-02" db="EMBL/GenBank/DDBJ databases">
        <authorList>
            <person name="Weinstock G."/>
            <person name="Sodergren E."/>
            <person name="Clifton S."/>
            <person name="Fulton L."/>
            <person name="Fulton B."/>
            <person name="Courtney L."/>
            <person name="Fronick C."/>
            <person name="Harrison M."/>
            <person name="Strong C."/>
            <person name="Farmer C."/>
            <person name="Delahaunty K."/>
            <person name="Markovic C."/>
            <person name="Hall O."/>
            <person name="Minx P."/>
            <person name="Tomlinson C."/>
            <person name="Mitreva M."/>
            <person name="Nelson J."/>
            <person name="Hou S."/>
            <person name="Wollam A."/>
            <person name="Pepin K.H."/>
            <person name="Johnson M."/>
            <person name="Bhonagiri V."/>
            <person name="Zhang X."/>
            <person name="Suruliraj S."/>
            <person name="Warren W."/>
            <person name="Chinwalla A."/>
            <person name="Mardis E.R."/>
            <person name="Wilson R.K."/>
        </authorList>
    </citation>
    <scope>NUCLEOTIDE SEQUENCE [LARGE SCALE GENOMIC DNA]</scope>
    <source>
        <strain evidence="2 3">ATCC 29315</strain>
    </source>
</reference>
<feature type="transmembrane region" description="Helical" evidence="1">
    <location>
        <begin position="25"/>
        <end position="43"/>
    </location>
</feature>
<keyword evidence="1" id="KW-0812">Transmembrane</keyword>
<evidence type="ECO:0000313" key="3">
    <source>
        <dbReference type="Proteomes" id="UP000005536"/>
    </source>
</evidence>
<dbReference type="Gene3D" id="1.10.287.540">
    <property type="entry name" value="Helix hairpin bin"/>
    <property type="match status" value="1"/>
</dbReference>
<dbReference type="EMBL" id="ADBF01000234">
    <property type="protein sequence ID" value="EFE48811.1"/>
    <property type="molecule type" value="Genomic_DNA"/>
</dbReference>
<dbReference type="Gene3D" id="3.30.70.60">
    <property type="match status" value="1"/>
</dbReference>
<evidence type="ECO:0000313" key="2">
    <source>
        <dbReference type="EMBL" id="EFE48811.1"/>
    </source>
</evidence>
<keyword evidence="1" id="KW-0472">Membrane</keyword>
<dbReference type="GO" id="GO:0043107">
    <property type="term" value="P:type IV pilus-dependent motility"/>
    <property type="evidence" value="ECO:0007669"/>
    <property type="project" value="InterPro"/>
</dbReference>
<name>D4DTJ6_NEIEG</name>
<gene>
    <name evidence="2" type="ORF">NEIELOOT_02402</name>
</gene>
<keyword evidence="1" id="KW-1133">Transmembrane helix</keyword>
<dbReference type="Proteomes" id="UP000005536">
    <property type="component" value="Unassembled WGS sequence"/>
</dbReference>
<dbReference type="PANTHER" id="PTHR39555">
    <property type="entry name" value="FIMBRIAL ASSEMBLY PROTEIN PILO-LIKE PROTEIN-RELATED"/>
    <property type="match status" value="1"/>
</dbReference>
<dbReference type="PANTHER" id="PTHR39555:SF1">
    <property type="entry name" value="TYPE IV PILUS INNER MEMBRANE COMPONENT PILO"/>
    <property type="match status" value="1"/>
</dbReference>
<dbReference type="STRING" id="546263.NELON_09890"/>
<evidence type="ECO:0000256" key="1">
    <source>
        <dbReference type="SAM" id="Phobius"/>
    </source>
</evidence>
<dbReference type="InterPro" id="IPR007445">
    <property type="entry name" value="PilO"/>
</dbReference>
<dbReference type="AlphaFoldDB" id="D4DTJ6"/>
<dbReference type="InterPro" id="IPR014717">
    <property type="entry name" value="Transl_elong_EF1B/ribsomal_bS6"/>
</dbReference>
<protein>
    <submittedName>
        <fullName evidence="2">Pilus assembly protein, PilO</fullName>
    </submittedName>
</protein>
<proteinExistence type="predicted"/>
<accession>D4DTJ6</accession>